<dbReference type="EMBL" id="OX597820">
    <property type="protein sequence ID" value="CAI9725094.1"/>
    <property type="molecule type" value="Genomic_DNA"/>
</dbReference>
<evidence type="ECO:0000313" key="2">
    <source>
        <dbReference type="Proteomes" id="UP001162480"/>
    </source>
</evidence>
<dbReference type="Proteomes" id="UP001162480">
    <property type="component" value="Chromosome 7"/>
</dbReference>
<reference evidence="1" key="1">
    <citation type="submission" date="2023-08" db="EMBL/GenBank/DDBJ databases">
        <authorList>
            <person name="Alioto T."/>
            <person name="Alioto T."/>
            <person name="Gomez Garrido J."/>
        </authorList>
    </citation>
    <scope>NUCLEOTIDE SEQUENCE</scope>
</reference>
<proteinExistence type="predicted"/>
<sequence>MSMLQLGQSVNKEYCRDPLRRLRDAVRQHYMHQQSFFKTGKYLQIAEKNYIFSLYSSKSEILSLKQECYY</sequence>
<name>A0AA36AZZ0_OCTVU</name>
<protein>
    <submittedName>
        <fullName evidence="1">Uncharacterized protein</fullName>
    </submittedName>
</protein>
<gene>
    <name evidence="1" type="ORF">OCTVUL_1B008501</name>
</gene>
<accession>A0AA36AZZ0</accession>
<evidence type="ECO:0000313" key="1">
    <source>
        <dbReference type="EMBL" id="CAI9725094.1"/>
    </source>
</evidence>
<keyword evidence="2" id="KW-1185">Reference proteome</keyword>
<organism evidence="1 2">
    <name type="scientific">Octopus vulgaris</name>
    <name type="common">Common octopus</name>
    <dbReference type="NCBI Taxonomy" id="6645"/>
    <lineage>
        <taxon>Eukaryota</taxon>
        <taxon>Metazoa</taxon>
        <taxon>Spiralia</taxon>
        <taxon>Lophotrochozoa</taxon>
        <taxon>Mollusca</taxon>
        <taxon>Cephalopoda</taxon>
        <taxon>Coleoidea</taxon>
        <taxon>Octopodiformes</taxon>
        <taxon>Octopoda</taxon>
        <taxon>Incirrata</taxon>
        <taxon>Octopodidae</taxon>
        <taxon>Octopus</taxon>
    </lineage>
</organism>
<dbReference type="AlphaFoldDB" id="A0AA36AZZ0"/>